<dbReference type="EMBL" id="FMSP01000007">
    <property type="protein sequence ID" value="SCV71686.1"/>
    <property type="molecule type" value="Genomic_DNA"/>
</dbReference>
<dbReference type="OrthoDB" id="10586334at2759"/>
<proteinExistence type="predicted"/>
<keyword evidence="3" id="KW-1185">Reference proteome</keyword>
<keyword evidence="1" id="KW-0732">Signal</keyword>
<name>A0A238FKU4_9BASI</name>
<feature type="chain" id="PRO_5011991689" evidence="1">
    <location>
        <begin position="19"/>
        <end position="162"/>
    </location>
</feature>
<organism evidence="2 3">
    <name type="scientific">Microbotryum intermedium</name>
    <dbReference type="NCBI Taxonomy" id="269621"/>
    <lineage>
        <taxon>Eukaryota</taxon>
        <taxon>Fungi</taxon>
        <taxon>Dikarya</taxon>
        <taxon>Basidiomycota</taxon>
        <taxon>Pucciniomycotina</taxon>
        <taxon>Microbotryomycetes</taxon>
        <taxon>Microbotryales</taxon>
        <taxon>Microbotryaceae</taxon>
        <taxon>Microbotryum</taxon>
    </lineage>
</organism>
<evidence type="ECO:0000313" key="3">
    <source>
        <dbReference type="Proteomes" id="UP000198372"/>
    </source>
</evidence>
<reference evidence="3" key="1">
    <citation type="submission" date="2016-09" db="EMBL/GenBank/DDBJ databases">
        <authorList>
            <person name="Jeantristanb JTB J.-T."/>
            <person name="Ricardo R."/>
        </authorList>
    </citation>
    <scope>NUCLEOTIDE SEQUENCE [LARGE SCALE GENOMIC DNA]</scope>
</reference>
<dbReference type="Proteomes" id="UP000198372">
    <property type="component" value="Unassembled WGS sequence"/>
</dbReference>
<sequence length="162" mass="18096">MLYTYLITIFAVAVSTSALPKTKCGSACNCETREFSGREDAVMRQTGLLATSIKNERIRVCIGRLLDIVGSFQYSDWQDFSPLLSPLQDNKKGSKRTVALGALSLIEEIESYKVDKKRDTTTTVFFLNNCPTTVGDNTITYYRVSSEDRGAQRLLANGFSFY</sequence>
<feature type="signal peptide" evidence="1">
    <location>
        <begin position="1"/>
        <end position="18"/>
    </location>
</feature>
<protein>
    <submittedName>
        <fullName evidence="2">BQ2448_3274 protein</fullName>
    </submittedName>
</protein>
<gene>
    <name evidence="2" type="ORF">BQ2448_3274</name>
</gene>
<evidence type="ECO:0000256" key="1">
    <source>
        <dbReference type="SAM" id="SignalP"/>
    </source>
</evidence>
<evidence type="ECO:0000313" key="2">
    <source>
        <dbReference type="EMBL" id="SCV71686.1"/>
    </source>
</evidence>
<dbReference type="AlphaFoldDB" id="A0A238FKU4"/>
<accession>A0A238FKU4</accession>